<protein>
    <recommendedName>
        <fullName evidence="4">Major facilitator superfamily (MFS) profile domain-containing protein</fullName>
    </recommendedName>
</protein>
<reference evidence="3" key="1">
    <citation type="submission" date="2015-02" db="EMBL/GenBank/DDBJ databases">
        <title>Genome sequencing for Strongylocentrotus purpuratus.</title>
        <authorList>
            <person name="Murali S."/>
            <person name="Liu Y."/>
            <person name="Vee V."/>
            <person name="English A."/>
            <person name="Wang M."/>
            <person name="Skinner E."/>
            <person name="Han Y."/>
            <person name="Muzny D.M."/>
            <person name="Worley K.C."/>
            <person name="Gibbs R.A."/>
        </authorList>
    </citation>
    <scope>NUCLEOTIDE SEQUENCE</scope>
</reference>
<organism evidence="2 3">
    <name type="scientific">Strongylocentrotus purpuratus</name>
    <name type="common">Purple sea urchin</name>
    <dbReference type="NCBI Taxonomy" id="7668"/>
    <lineage>
        <taxon>Eukaryota</taxon>
        <taxon>Metazoa</taxon>
        <taxon>Echinodermata</taxon>
        <taxon>Eleutherozoa</taxon>
        <taxon>Echinozoa</taxon>
        <taxon>Echinoidea</taxon>
        <taxon>Euechinoidea</taxon>
        <taxon>Echinacea</taxon>
        <taxon>Camarodonta</taxon>
        <taxon>Echinidea</taxon>
        <taxon>Strongylocentrotidae</taxon>
        <taxon>Strongylocentrotus</taxon>
    </lineage>
</organism>
<proteinExistence type="predicted"/>
<keyword evidence="3" id="KW-1185">Reference proteome</keyword>
<feature type="transmembrane region" description="Helical" evidence="1">
    <location>
        <begin position="435"/>
        <end position="460"/>
    </location>
</feature>
<dbReference type="Proteomes" id="UP000007110">
    <property type="component" value="Unassembled WGS sequence"/>
</dbReference>
<dbReference type="InterPro" id="IPR036259">
    <property type="entry name" value="MFS_trans_sf"/>
</dbReference>
<feature type="transmembrane region" description="Helical" evidence="1">
    <location>
        <begin position="281"/>
        <end position="305"/>
    </location>
</feature>
<dbReference type="GeneID" id="105439116"/>
<evidence type="ECO:0008006" key="4">
    <source>
        <dbReference type="Google" id="ProtNLM"/>
    </source>
</evidence>
<sequence>MEGLRDSQDGWKYVIVLTKFVIQFVEMATSKSFGVLIPTMIYLFSTDASSLGLACSMPTSMMLLGSLPVAYILKSGYISPRVMAVTGAIISSLGIIISGYLTSVIPLGFCLALTGFGLSMGYLPAKVLLNDYFQDTFILMNSLGSLGIDVGALVGPVIIERALDAYGFSGAMLILGGISLHAIPASIALRTVKGSRKATRIQKREGCQEPLIDPNGDEKSVVKTVDDGEIVSSDDLASSSKEISQYREDHTERVSAEHDVLPWRQRFSQWFWHCIIVEEPLLLLSLPILFLTSFVVQSWILFLVPRAIWHGIPSSKAVLLSSIGGGGGVLGQILCIAILFFFRVDFIVVSLILSVISSTTFLIDPLLTSFPVMCVTAFIQGLCVFSAGISSAAFLKSSVSNENFTVAVGIFGVVYGIGGIVGSLLSGMIKDKTGSYTIVFIALGFTNCLTVILTIVFLAAQRRRDHLTLQNKQDK</sequence>
<dbReference type="EnsemblMetazoa" id="XM_011667709">
    <property type="protein sequence ID" value="XP_011666011"/>
    <property type="gene ID" value="LOC105439116"/>
</dbReference>
<dbReference type="GO" id="GO:0008028">
    <property type="term" value="F:monocarboxylic acid transmembrane transporter activity"/>
    <property type="evidence" value="ECO:0000318"/>
    <property type="project" value="GO_Central"/>
</dbReference>
<dbReference type="FunFam" id="1.20.1250.20:FF:000374">
    <property type="entry name" value="Uncharacterized protein"/>
    <property type="match status" value="1"/>
</dbReference>
<keyword evidence="1" id="KW-1133">Transmembrane helix</keyword>
<dbReference type="OrthoDB" id="410267at2759"/>
<feature type="transmembrane region" description="Helical" evidence="1">
    <location>
        <begin position="82"/>
        <end position="100"/>
    </location>
</feature>
<dbReference type="KEGG" id="spu:105439116"/>
<dbReference type="Pfam" id="PF07690">
    <property type="entry name" value="MFS_1"/>
    <property type="match status" value="2"/>
</dbReference>
<reference evidence="2" key="2">
    <citation type="submission" date="2021-01" db="UniProtKB">
        <authorList>
            <consortium name="EnsemblMetazoa"/>
        </authorList>
    </citation>
    <scope>IDENTIFICATION</scope>
</reference>
<dbReference type="InterPro" id="IPR050327">
    <property type="entry name" value="Proton-linked_MCT"/>
</dbReference>
<dbReference type="RefSeq" id="XP_011666011.2">
    <property type="nucleotide sequence ID" value="XM_011667709.2"/>
</dbReference>
<dbReference type="InParanoid" id="A0A7M7HGF5"/>
<dbReference type="PANTHER" id="PTHR11360">
    <property type="entry name" value="MONOCARBOXYLATE TRANSPORTER"/>
    <property type="match status" value="1"/>
</dbReference>
<evidence type="ECO:0000313" key="3">
    <source>
        <dbReference type="Proteomes" id="UP000007110"/>
    </source>
</evidence>
<keyword evidence="1" id="KW-0472">Membrane</keyword>
<feature type="transmembrane region" description="Helical" evidence="1">
    <location>
        <begin position="106"/>
        <end position="125"/>
    </location>
</feature>
<feature type="transmembrane region" description="Helical" evidence="1">
    <location>
        <begin position="369"/>
        <end position="394"/>
    </location>
</feature>
<feature type="transmembrane region" description="Helical" evidence="1">
    <location>
        <begin position="406"/>
        <end position="429"/>
    </location>
</feature>
<feature type="transmembrane region" description="Helical" evidence="1">
    <location>
        <begin position="51"/>
        <end position="73"/>
    </location>
</feature>
<keyword evidence="1" id="KW-0812">Transmembrane</keyword>
<dbReference type="AlphaFoldDB" id="A0A7M7HGF5"/>
<dbReference type="InterPro" id="IPR011701">
    <property type="entry name" value="MFS"/>
</dbReference>
<dbReference type="SUPFAM" id="SSF103473">
    <property type="entry name" value="MFS general substrate transporter"/>
    <property type="match status" value="1"/>
</dbReference>
<accession>A0A7M7HGF5</accession>
<feature type="transmembrane region" description="Helical" evidence="1">
    <location>
        <begin position="20"/>
        <end position="45"/>
    </location>
</feature>
<name>A0A7M7HGF5_STRPU</name>
<evidence type="ECO:0000313" key="2">
    <source>
        <dbReference type="EnsemblMetazoa" id="XP_011666011"/>
    </source>
</evidence>
<dbReference type="FunFam" id="1.20.1250.20:FF:000517">
    <property type="entry name" value="Uncharacterized protein"/>
    <property type="match status" value="1"/>
</dbReference>
<feature type="transmembrane region" description="Helical" evidence="1">
    <location>
        <begin position="165"/>
        <end position="189"/>
    </location>
</feature>
<feature type="transmembrane region" description="Helical" evidence="1">
    <location>
        <begin position="137"/>
        <end position="159"/>
    </location>
</feature>
<dbReference type="OMA" id="CANVIGM"/>
<evidence type="ECO:0000256" key="1">
    <source>
        <dbReference type="SAM" id="Phobius"/>
    </source>
</evidence>
<dbReference type="PANTHER" id="PTHR11360:SF303">
    <property type="entry name" value="MAJOR FACILITATOR SUPERFAMILY (MFS) PROFILE DOMAIN-CONTAINING PROTEIN"/>
    <property type="match status" value="1"/>
</dbReference>
<feature type="transmembrane region" description="Helical" evidence="1">
    <location>
        <begin position="317"/>
        <end position="341"/>
    </location>
</feature>
<dbReference type="Gene3D" id="1.20.1250.20">
    <property type="entry name" value="MFS general substrate transporter like domains"/>
    <property type="match status" value="2"/>
</dbReference>
<feature type="transmembrane region" description="Helical" evidence="1">
    <location>
        <begin position="346"/>
        <end position="363"/>
    </location>
</feature>
<dbReference type="GO" id="GO:0005886">
    <property type="term" value="C:plasma membrane"/>
    <property type="evidence" value="ECO:0000318"/>
    <property type="project" value="GO_Central"/>
</dbReference>